<reference evidence="7 8" key="1">
    <citation type="submission" date="2020-04" db="EMBL/GenBank/DDBJ databases">
        <title>Genome sequence for Sphingorhabdus sp. strain M1.</title>
        <authorList>
            <person name="Park S.-J."/>
        </authorList>
    </citation>
    <scope>NUCLEOTIDE SEQUENCE [LARGE SCALE GENOMIC DNA]</scope>
    <source>
        <strain evidence="7 8">JK6</strain>
    </source>
</reference>
<evidence type="ECO:0000256" key="4">
    <source>
        <dbReference type="ARBA" id="ARBA00023136"/>
    </source>
</evidence>
<organism evidence="7 8">
    <name type="scientific">Parasphingorhabdus halotolerans</name>
    <dbReference type="NCBI Taxonomy" id="2725558"/>
    <lineage>
        <taxon>Bacteria</taxon>
        <taxon>Pseudomonadati</taxon>
        <taxon>Pseudomonadota</taxon>
        <taxon>Alphaproteobacteria</taxon>
        <taxon>Sphingomonadales</taxon>
        <taxon>Sphingomonadaceae</taxon>
        <taxon>Parasphingorhabdus</taxon>
    </lineage>
</organism>
<keyword evidence="3 5" id="KW-1133">Transmembrane helix</keyword>
<dbReference type="AlphaFoldDB" id="A0A6H2DPF2"/>
<accession>A0A6H2DPF2</accession>
<proteinExistence type="predicted"/>
<evidence type="ECO:0000256" key="2">
    <source>
        <dbReference type="ARBA" id="ARBA00022692"/>
    </source>
</evidence>
<sequence>MGMLIAGVLLWSIVHLMKSVTPGVRAGIVTKLGAGPHQGLVALLIVTSLALMIFGWRSIVPEFVYDPPSWGRHLNMLLMILAIYLFGVAQGKSRIKQWLRHPMLTGMAIWAGGHLLANGDNRSLVLFGGLLVWALVSIITVSRNEGAWQKPTVFPSAGREILSVVIALILYGVLFGAHRWIAGVPLVGG</sequence>
<feature type="transmembrane region" description="Helical" evidence="5">
    <location>
        <begin position="124"/>
        <end position="141"/>
    </location>
</feature>
<feature type="transmembrane region" description="Helical" evidence="5">
    <location>
        <begin position="74"/>
        <end position="92"/>
    </location>
</feature>
<dbReference type="Proteomes" id="UP000501600">
    <property type="component" value="Chromosome"/>
</dbReference>
<feature type="domain" description="NnrU" evidence="6">
    <location>
        <begin position="3"/>
        <end position="185"/>
    </location>
</feature>
<evidence type="ECO:0000256" key="3">
    <source>
        <dbReference type="ARBA" id="ARBA00022989"/>
    </source>
</evidence>
<evidence type="ECO:0000259" key="6">
    <source>
        <dbReference type="Pfam" id="PF07298"/>
    </source>
</evidence>
<evidence type="ECO:0000256" key="5">
    <source>
        <dbReference type="SAM" id="Phobius"/>
    </source>
</evidence>
<evidence type="ECO:0000313" key="7">
    <source>
        <dbReference type="EMBL" id="QJB70017.1"/>
    </source>
</evidence>
<evidence type="ECO:0000256" key="1">
    <source>
        <dbReference type="ARBA" id="ARBA00004141"/>
    </source>
</evidence>
<dbReference type="InterPro" id="IPR009915">
    <property type="entry name" value="NnrU_dom"/>
</dbReference>
<keyword evidence="2 5" id="KW-0812">Transmembrane</keyword>
<keyword evidence="4 5" id="KW-0472">Membrane</keyword>
<name>A0A6H2DPF2_9SPHN</name>
<comment type="subcellular location">
    <subcellularLocation>
        <location evidence="1">Membrane</location>
        <topology evidence="1">Multi-pass membrane protein</topology>
    </subcellularLocation>
</comment>
<dbReference type="GO" id="GO:0016020">
    <property type="term" value="C:membrane"/>
    <property type="evidence" value="ECO:0007669"/>
    <property type="project" value="UniProtKB-SubCell"/>
</dbReference>
<keyword evidence="8" id="KW-1185">Reference proteome</keyword>
<dbReference type="KEGG" id="phao:HF685_12565"/>
<dbReference type="Pfam" id="PF07298">
    <property type="entry name" value="NnrU"/>
    <property type="match status" value="1"/>
</dbReference>
<feature type="transmembrane region" description="Helical" evidence="5">
    <location>
        <begin position="36"/>
        <end position="54"/>
    </location>
</feature>
<gene>
    <name evidence="7" type="ORF">HF685_12565</name>
</gene>
<evidence type="ECO:0000313" key="8">
    <source>
        <dbReference type="Proteomes" id="UP000501600"/>
    </source>
</evidence>
<dbReference type="EMBL" id="CP051217">
    <property type="protein sequence ID" value="QJB70017.1"/>
    <property type="molecule type" value="Genomic_DNA"/>
</dbReference>
<dbReference type="RefSeq" id="WP_168820285.1">
    <property type="nucleotide sequence ID" value="NZ_CP051217.1"/>
</dbReference>
<protein>
    <submittedName>
        <fullName evidence="7">NnrU family protein</fullName>
    </submittedName>
</protein>
<feature type="transmembrane region" description="Helical" evidence="5">
    <location>
        <begin position="161"/>
        <end position="181"/>
    </location>
</feature>